<keyword evidence="1" id="KW-0472">Membrane</keyword>
<evidence type="ECO:0000259" key="2">
    <source>
        <dbReference type="Pfam" id="PF20318"/>
    </source>
</evidence>
<feature type="transmembrane region" description="Helical" evidence="1">
    <location>
        <begin position="21"/>
        <end position="48"/>
    </location>
</feature>
<reference evidence="3" key="1">
    <citation type="submission" date="2020-10" db="EMBL/GenBank/DDBJ databases">
        <authorList>
            <person name="Gilroy R."/>
        </authorList>
    </citation>
    <scope>NUCLEOTIDE SEQUENCE</scope>
    <source>
        <strain evidence="3">CHK152-2994</strain>
    </source>
</reference>
<dbReference type="SUPFAM" id="SSF54523">
    <property type="entry name" value="Pili subunits"/>
    <property type="match status" value="1"/>
</dbReference>
<dbReference type="Gene3D" id="3.30.700.10">
    <property type="entry name" value="Glycoprotein, Type 4 Pilin"/>
    <property type="match status" value="1"/>
</dbReference>
<dbReference type="Proteomes" id="UP000824139">
    <property type="component" value="Unassembled WGS sequence"/>
</dbReference>
<gene>
    <name evidence="3" type="ORF">IAD41_08945</name>
</gene>
<evidence type="ECO:0000313" key="3">
    <source>
        <dbReference type="EMBL" id="HIS83713.1"/>
    </source>
</evidence>
<comment type="caution">
    <text evidence="3">The sequence shown here is derived from an EMBL/GenBank/DDBJ whole genome shotgun (WGS) entry which is preliminary data.</text>
</comment>
<keyword evidence="1" id="KW-0812">Transmembrane</keyword>
<accession>A0A9D1FXE5</accession>
<dbReference type="AlphaFoldDB" id="A0A9D1FXE5"/>
<evidence type="ECO:0000313" key="4">
    <source>
        <dbReference type="Proteomes" id="UP000824139"/>
    </source>
</evidence>
<evidence type="ECO:0000256" key="1">
    <source>
        <dbReference type="SAM" id="Phobius"/>
    </source>
</evidence>
<dbReference type="EMBL" id="DVJO01000192">
    <property type="protein sequence ID" value="HIS83713.1"/>
    <property type="molecule type" value="Genomic_DNA"/>
</dbReference>
<feature type="domain" description="DUF6613" evidence="2">
    <location>
        <begin position="46"/>
        <end position="253"/>
    </location>
</feature>
<proteinExistence type="predicted"/>
<dbReference type="Pfam" id="PF20318">
    <property type="entry name" value="DUF6613"/>
    <property type="match status" value="1"/>
</dbReference>
<protein>
    <submittedName>
        <fullName evidence="3">Type II secretion system protein</fullName>
    </submittedName>
</protein>
<dbReference type="InterPro" id="IPR045584">
    <property type="entry name" value="Pilin-like"/>
</dbReference>
<dbReference type="InterPro" id="IPR046721">
    <property type="entry name" value="DUF6613"/>
</dbReference>
<reference evidence="3" key="2">
    <citation type="journal article" date="2021" name="PeerJ">
        <title>Extensive microbial diversity within the chicken gut microbiome revealed by metagenomics and culture.</title>
        <authorList>
            <person name="Gilroy R."/>
            <person name="Ravi A."/>
            <person name="Getino M."/>
            <person name="Pursley I."/>
            <person name="Horton D.L."/>
            <person name="Alikhan N.F."/>
            <person name="Baker D."/>
            <person name="Gharbi K."/>
            <person name="Hall N."/>
            <person name="Watson M."/>
            <person name="Adriaenssens E.M."/>
            <person name="Foster-Nyarko E."/>
            <person name="Jarju S."/>
            <person name="Secka A."/>
            <person name="Antonio M."/>
            <person name="Oren A."/>
            <person name="Chaudhuri R.R."/>
            <person name="La Ragione R."/>
            <person name="Hildebrand F."/>
            <person name="Pallen M.J."/>
        </authorList>
    </citation>
    <scope>NUCLEOTIDE SEQUENCE</scope>
    <source>
        <strain evidence="3">CHK152-2994</strain>
    </source>
</reference>
<keyword evidence="1" id="KW-1133">Transmembrane helix</keyword>
<organism evidence="3 4">
    <name type="scientific">Candidatus Scatenecus faecavium</name>
    <dbReference type="NCBI Taxonomy" id="2840915"/>
    <lineage>
        <taxon>Bacteria</taxon>
        <taxon>Candidatus Scatenecus</taxon>
    </lineage>
</organism>
<sequence>MFEKMLKSYILIVKVKSVKMHMAFTLSEVIITLGIIGIVAVMTLPALIGNYQKHVTVNKLKKSYTTLAQMFVRAQEENGGMETWDFSSLGDLSQANAFNEVLPKIAQTYFLPYLDVLQDCGTSCKRVRKNNYKWLNNQLINQYDSKLYYTIFLKDGSIIFFSVNNNGVKLFDILISVDINGDKGPNVTGKDVFNYYLNAGNVSRTNFWGLTGTNIKREKLLNDSGRGCNKNANGQYCGALIQYDGWKISDDYPW</sequence>
<name>A0A9D1FXE5_9BACT</name>